<evidence type="ECO:0000256" key="9">
    <source>
        <dbReference type="ARBA" id="ARBA00050687"/>
    </source>
</evidence>
<dbReference type="PIRSF" id="PIRSF000414">
    <property type="entry name" value="AICARFT_IMPCHas"/>
    <property type="match status" value="1"/>
</dbReference>
<evidence type="ECO:0000256" key="7">
    <source>
        <dbReference type="ARBA" id="ARBA00023268"/>
    </source>
</evidence>
<dbReference type="PROSITE" id="PS51855">
    <property type="entry name" value="MGS"/>
    <property type="match status" value="1"/>
</dbReference>
<keyword evidence="7" id="KW-0511">Multifunctional enzyme</keyword>
<keyword evidence="5" id="KW-0658">Purine biosynthesis</keyword>
<evidence type="ECO:0000259" key="10">
    <source>
        <dbReference type="PROSITE" id="PS51855"/>
    </source>
</evidence>
<dbReference type="SUPFAM" id="SSF53927">
    <property type="entry name" value="Cytidine deaminase-like"/>
    <property type="match status" value="1"/>
</dbReference>
<dbReference type="HAMAP" id="MF_00139">
    <property type="entry name" value="PurH"/>
    <property type="match status" value="1"/>
</dbReference>
<comment type="catalytic activity">
    <reaction evidence="8">
        <text>(6R)-10-formyltetrahydrofolate + 5-amino-1-(5-phospho-beta-D-ribosyl)imidazole-4-carboxamide = 5-formamido-1-(5-phospho-D-ribosyl)imidazole-4-carboxamide + (6S)-5,6,7,8-tetrahydrofolate</text>
        <dbReference type="Rhea" id="RHEA:22192"/>
        <dbReference type="ChEBI" id="CHEBI:57453"/>
        <dbReference type="ChEBI" id="CHEBI:58467"/>
        <dbReference type="ChEBI" id="CHEBI:58475"/>
        <dbReference type="ChEBI" id="CHEBI:195366"/>
        <dbReference type="EC" id="2.1.2.3"/>
    </reaction>
</comment>
<dbReference type="FunFam" id="3.40.50.1380:FF:000001">
    <property type="entry name" value="Bifunctional purine biosynthesis protein PurH"/>
    <property type="match status" value="1"/>
</dbReference>
<dbReference type="GO" id="GO:0004643">
    <property type="term" value="F:phosphoribosylaminoimidazolecarboxamide formyltransferase activity"/>
    <property type="evidence" value="ECO:0007669"/>
    <property type="project" value="UniProtKB-EC"/>
</dbReference>
<dbReference type="InterPro" id="IPR036914">
    <property type="entry name" value="MGS-like_dom_sf"/>
</dbReference>
<protein>
    <recommendedName>
        <fullName evidence="10">MGS-like domain-containing protein</fullName>
    </recommendedName>
</protein>
<dbReference type="InterPro" id="IPR002695">
    <property type="entry name" value="PurH-like"/>
</dbReference>
<evidence type="ECO:0000256" key="6">
    <source>
        <dbReference type="ARBA" id="ARBA00022801"/>
    </source>
</evidence>
<accession>A0A381P414</accession>
<evidence type="ECO:0000256" key="8">
    <source>
        <dbReference type="ARBA" id="ARBA00050488"/>
    </source>
</evidence>
<dbReference type="InterPro" id="IPR016193">
    <property type="entry name" value="Cytidine_deaminase-like"/>
</dbReference>
<dbReference type="Gene3D" id="3.40.50.1380">
    <property type="entry name" value="Methylglyoxal synthase-like domain"/>
    <property type="match status" value="1"/>
</dbReference>
<evidence type="ECO:0000256" key="2">
    <source>
        <dbReference type="ARBA" id="ARBA00004954"/>
    </source>
</evidence>
<dbReference type="SMART" id="SM00798">
    <property type="entry name" value="AICARFT_IMPCHas"/>
    <property type="match status" value="1"/>
</dbReference>
<sequence>MKRRALLSVSDKSGIEDFAKALVDAGWEILSTGGTASAIREAGVEVTDVAQVTGHPEMMDGRVKTLHPAIHAGLLARRARSDDMAALSEHGYAPIDLVAVNLYPFRETVARGDVPIDEAMGKVDIGGPTMIRAAAKSHVDVWVIVDPADYDRVLEEITVEDGDRSAEDHLRRELAAKVFSHISEYDAAIGRYLGEQHTSDASEEAEGPAASLSLDLELVQGLRYGENPGQEAALYRWLGRKDGLAGLDQIHGKELSYNNLLDLDGALLSLAPFAFSPKAAVCIVKHTTPCGLAIGDSVDSAYERALATDNMSAFGCVVSVNRQIDKAAAEAMSSLFIECVVAPGFDEAALEILTRKKNVRLVLYGGIDAPLAGEPEGGLWADTTEEVRRSARFLAEHGRRPEPRAFRSVYGGMLLQSPLALPFYGLEGEDWKPATSRVPTEEEWDDLRFAWAAVSGVKSNAILFARGGATLGIGAGQMSRVDASRLAVQKAADAGLDLKGSVLASDAFFPFRDGVDAAAEAGAKAIVQPGGSVRDVEVIEAANKHGMAMVLTGQRLFRH</sequence>
<dbReference type="AlphaFoldDB" id="A0A381P414"/>
<dbReference type="GO" id="GO:0005829">
    <property type="term" value="C:cytosol"/>
    <property type="evidence" value="ECO:0007669"/>
    <property type="project" value="TreeGrafter"/>
</dbReference>
<dbReference type="EMBL" id="UINC01000815">
    <property type="protein sequence ID" value="SUZ61610.1"/>
    <property type="molecule type" value="Genomic_DNA"/>
</dbReference>
<dbReference type="SUPFAM" id="SSF52335">
    <property type="entry name" value="Methylglyoxal synthase-like"/>
    <property type="match status" value="1"/>
</dbReference>
<evidence type="ECO:0000256" key="3">
    <source>
        <dbReference type="ARBA" id="ARBA00007667"/>
    </source>
</evidence>
<dbReference type="GO" id="GO:0006189">
    <property type="term" value="P:'de novo' IMP biosynthetic process"/>
    <property type="evidence" value="ECO:0007669"/>
    <property type="project" value="UniProtKB-UniPathway"/>
</dbReference>
<proteinExistence type="inferred from homology"/>
<gene>
    <name evidence="11" type="ORF">METZ01_LOCUS14464</name>
</gene>
<dbReference type="InterPro" id="IPR024051">
    <property type="entry name" value="AICAR_Tfase_dup_dom_sf"/>
</dbReference>
<dbReference type="Pfam" id="PF02142">
    <property type="entry name" value="MGS"/>
    <property type="match status" value="1"/>
</dbReference>
<comment type="catalytic activity">
    <reaction evidence="9">
        <text>IMP + H2O = 5-formamido-1-(5-phospho-D-ribosyl)imidazole-4-carboxamide</text>
        <dbReference type="Rhea" id="RHEA:18445"/>
        <dbReference type="ChEBI" id="CHEBI:15377"/>
        <dbReference type="ChEBI" id="CHEBI:58053"/>
        <dbReference type="ChEBI" id="CHEBI:58467"/>
        <dbReference type="EC" id="3.5.4.10"/>
    </reaction>
</comment>
<dbReference type="Pfam" id="PF01808">
    <property type="entry name" value="AICARFT_IMPCHas"/>
    <property type="match status" value="2"/>
</dbReference>
<comment type="similarity">
    <text evidence="3">Belongs to the PurH family.</text>
</comment>
<dbReference type="SMART" id="SM00851">
    <property type="entry name" value="MGS"/>
    <property type="match status" value="1"/>
</dbReference>
<dbReference type="CDD" id="cd01421">
    <property type="entry name" value="IMPCH"/>
    <property type="match status" value="1"/>
</dbReference>
<dbReference type="FunFam" id="3.40.140.20:FF:000001">
    <property type="entry name" value="Bifunctional purine biosynthesis protein PurH"/>
    <property type="match status" value="1"/>
</dbReference>
<evidence type="ECO:0000256" key="4">
    <source>
        <dbReference type="ARBA" id="ARBA00022679"/>
    </source>
</evidence>
<evidence type="ECO:0000313" key="11">
    <source>
        <dbReference type="EMBL" id="SUZ61610.1"/>
    </source>
</evidence>
<keyword evidence="4" id="KW-0808">Transferase</keyword>
<reference evidence="11" key="1">
    <citation type="submission" date="2018-05" db="EMBL/GenBank/DDBJ databases">
        <authorList>
            <person name="Lanie J.A."/>
            <person name="Ng W.-L."/>
            <person name="Kazmierczak K.M."/>
            <person name="Andrzejewski T.M."/>
            <person name="Davidsen T.M."/>
            <person name="Wayne K.J."/>
            <person name="Tettelin H."/>
            <person name="Glass J.I."/>
            <person name="Rusch D."/>
            <person name="Podicherti R."/>
            <person name="Tsui H.-C.T."/>
            <person name="Winkler M.E."/>
        </authorList>
    </citation>
    <scope>NUCLEOTIDE SEQUENCE</scope>
</reference>
<keyword evidence="6" id="KW-0378">Hydrolase</keyword>
<dbReference type="PANTHER" id="PTHR11692">
    <property type="entry name" value="BIFUNCTIONAL PURINE BIOSYNTHESIS PROTEIN PURH"/>
    <property type="match status" value="1"/>
</dbReference>
<dbReference type="UniPathway" id="UPA00074">
    <property type="reaction ID" value="UER00133"/>
</dbReference>
<comment type="pathway">
    <text evidence="1">Purine metabolism; IMP biosynthesis via de novo pathway; IMP from 5-formamido-1-(5-phospho-D-ribosyl)imidazole-4-carboxamide: step 1/1.</text>
</comment>
<name>A0A381P414_9ZZZZ</name>
<dbReference type="PANTHER" id="PTHR11692:SF0">
    <property type="entry name" value="BIFUNCTIONAL PURINE BIOSYNTHESIS PROTEIN ATIC"/>
    <property type="match status" value="1"/>
</dbReference>
<feature type="domain" description="MGS-like" evidence="10">
    <location>
        <begin position="1"/>
        <end position="145"/>
    </location>
</feature>
<dbReference type="Gene3D" id="3.40.140.20">
    <property type="match status" value="2"/>
</dbReference>
<organism evidence="11">
    <name type="scientific">marine metagenome</name>
    <dbReference type="NCBI Taxonomy" id="408172"/>
    <lineage>
        <taxon>unclassified sequences</taxon>
        <taxon>metagenomes</taxon>
        <taxon>ecological metagenomes</taxon>
    </lineage>
</organism>
<dbReference type="NCBIfam" id="NF002049">
    <property type="entry name" value="PRK00881.1"/>
    <property type="match status" value="1"/>
</dbReference>
<dbReference type="GO" id="GO:0003937">
    <property type="term" value="F:IMP cyclohydrolase activity"/>
    <property type="evidence" value="ECO:0007669"/>
    <property type="project" value="UniProtKB-EC"/>
</dbReference>
<evidence type="ECO:0000256" key="1">
    <source>
        <dbReference type="ARBA" id="ARBA00004844"/>
    </source>
</evidence>
<comment type="pathway">
    <text evidence="2">Purine metabolism; IMP biosynthesis via de novo pathway; 5-formamido-1-(5-phospho-D-ribosyl)imidazole-4-carboxamide from 5-amino-1-(5-phospho-D-ribosyl)imidazole-4-carboxamide (10-formyl THF route): step 1/1.</text>
</comment>
<evidence type="ECO:0000256" key="5">
    <source>
        <dbReference type="ARBA" id="ARBA00022755"/>
    </source>
</evidence>
<dbReference type="InterPro" id="IPR011607">
    <property type="entry name" value="MGS-like_dom"/>
</dbReference>